<dbReference type="RefSeq" id="WP_136392604.1">
    <property type="nucleotide sequence ID" value="NZ_SSND01000001.1"/>
</dbReference>
<dbReference type="InterPro" id="IPR011008">
    <property type="entry name" value="Dimeric_a/b-barrel"/>
</dbReference>
<gene>
    <name evidence="2" type="ORF">E7811_00205</name>
</gene>
<protein>
    <submittedName>
        <fullName evidence="2">Antibiotic biosynthesis monooxygenase</fullName>
    </submittedName>
</protein>
<feature type="domain" description="ABM" evidence="1">
    <location>
        <begin position="24"/>
        <end position="80"/>
    </location>
</feature>
<dbReference type="Gene3D" id="3.30.70.100">
    <property type="match status" value="1"/>
</dbReference>
<sequence>METTPDRTATSGEVRLSGRLICATEAEAETVLRHLPEHIRLTRAEPGCLSFEVTGTADPMVWQVEETFADPAAFTAHQTRTRASLWGKATAGIRREFVVTGM</sequence>
<evidence type="ECO:0000259" key="1">
    <source>
        <dbReference type="Pfam" id="PF03992"/>
    </source>
</evidence>
<evidence type="ECO:0000313" key="3">
    <source>
        <dbReference type="Proteomes" id="UP000309450"/>
    </source>
</evidence>
<keyword evidence="3" id="KW-1185">Reference proteome</keyword>
<dbReference type="SUPFAM" id="SSF54909">
    <property type="entry name" value="Dimeric alpha+beta barrel"/>
    <property type="match status" value="1"/>
</dbReference>
<evidence type="ECO:0000313" key="2">
    <source>
        <dbReference type="EMBL" id="THD84222.1"/>
    </source>
</evidence>
<reference evidence="2 3" key="1">
    <citation type="submission" date="2019-04" db="EMBL/GenBank/DDBJ databases">
        <title>Draft genome sequence of Gemmobacter aestuarii sp. nov.</title>
        <authorList>
            <person name="Hameed A."/>
            <person name="Lin S.-Y."/>
            <person name="Shahina M."/>
            <person name="Lai W.-A."/>
            <person name="Young C.-C."/>
        </authorList>
    </citation>
    <scope>NUCLEOTIDE SEQUENCE [LARGE SCALE GENOMIC DNA]</scope>
    <source>
        <strain evidence="2 3">CC-PW-75</strain>
    </source>
</reference>
<proteinExistence type="predicted"/>
<keyword evidence="2" id="KW-0503">Monooxygenase</keyword>
<accession>A0A4V3V0J9</accession>
<keyword evidence="2" id="KW-0560">Oxidoreductase</keyword>
<organism evidence="2 3">
    <name type="scientific">Aliigemmobacter aestuarii</name>
    <dbReference type="NCBI Taxonomy" id="1445661"/>
    <lineage>
        <taxon>Bacteria</taxon>
        <taxon>Pseudomonadati</taxon>
        <taxon>Pseudomonadota</taxon>
        <taxon>Alphaproteobacteria</taxon>
        <taxon>Rhodobacterales</taxon>
        <taxon>Paracoccaceae</taxon>
        <taxon>Aliigemmobacter</taxon>
    </lineage>
</organism>
<name>A0A4V3V0J9_9RHOB</name>
<comment type="caution">
    <text evidence="2">The sequence shown here is derived from an EMBL/GenBank/DDBJ whole genome shotgun (WGS) entry which is preliminary data.</text>
</comment>
<dbReference type="Pfam" id="PF03992">
    <property type="entry name" value="ABM"/>
    <property type="match status" value="1"/>
</dbReference>
<dbReference type="Proteomes" id="UP000309450">
    <property type="component" value="Unassembled WGS sequence"/>
</dbReference>
<dbReference type="AlphaFoldDB" id="A0A4V3V0J9"/>
<dbReference type="InterPro" id="IPR007138">
    <property type="entry name" value="ABM_dom"/>
</dbReference>
<dbReference type="GO" id="GO:0004497">
    <property type="term" value="F:monooxygenase activity"/>
    <property type="evidence" value="ECO:0007669"/>
    <property type="project" value="UniProtKB-KW"/>
</dbReference>
<dbReference type="EMBL" id="SSND01000001">
    <property type="protein sequence ID" value="THD84222.1"/>
    <property type="molecule type" value="Genomic_DNA"/>
</dbReference>
<dbReference type="OrthoDB" id="9797178at2"/>